<dbReference type="GO" id="GO:0005576">
    <property type="term" value="C:extracellular region"/>
    <property type="evidence" value="ECO:0007669"/>
    <property type="project" value="UniProtKB-SubCell"/>
</dbReference>
<dbReference type="Gene3D" id="3.20.20.370">
    <property type="entry name" value="Glycoside hydrolase/deacetylase"/>
    <property type="match status" value="1"/>
</dbReference>
<dbReference type="InterPro" id="IPR051398">
    <property type="entry name" value="Polysacch_Deacetylase"/>
</dbReference>
<accession>A0A0W8GA57</accession>
<comment type="subcellular location">
    <subcellularLocation>
        <location evidence="1">Secreted</location>
    </subcellularLocation>
</comment>
<evidence type="ECO:0000259" key="3">
    <source>
        <dbReference type="PROSITE" id="PS51677"/>
    </source>
</evidence>
<reference evidence="4" key="1">
    <citation type="journal article" date="2015" name="Proc. Natl. Acad. Sci. U.S.A.">
        <title>Networks of energetic and metabolic interactions define dynamics in microbial communities.</title>
        <authorList>
            <person name="Embree M."/>
            <person name="Liu J.K."/>
            <person name="Al-Bassam M.M."/>
            <person name="Zengler K."/>
        </authorList>
    </citation>
    <scope>NUCLEOTIDE SEQUENCE</scope>
</reference>
<dbReference type="PANTHER" id="PTHR34216">
    <property type="match status" value="1"/>
</dbReference>
<dbReference type="CDD" id="cd10970">
    <property type="entry name" value="CE4_DAC_u1_6s"/>
    <property type="match status" value="1"/>
</dbReference>
<dbReference type="SUPFAM" id="SSF88713">
    <property type="entry name" value="Glycoside hydrolase/deacetylase"/>
    <property type="match status" value="1"/>
</dbReference>
<dbReference type="GO" id="GO:0016810">
    <property type="term" value="F:hydrolase activity, acting on carbon-nitrogen (but not peptide) bonds"/>
    <property type="evidence" value="ECO:0007669"/>
    <property type="project" value="InterPro"/>
</dbReference>
<dbReference type="GO" id="GO:0005975">
    <property type="term" value="P:carbohydrate metabolic process"/>
    <property type="evidence" value="ECO:0007669"/>
    <property type="project" value="InterPro"/>
</dbReference>
<dbReference type="EMBL" id="LNQE01000090">
    <property type="protein sequence ID" value="KUG29395.1"/>
    <property type="molecule type" value="Genomic_DNA"/>
</dbReference>
<dbReference type="InterPro" id="IPR002509">
    <property type="entry name" value="NODB_dom"/>
</dbReference>
<dbReference type="Pfam" id="PF01522">
    <property type="entry name" value="Polysacc_deac_1"/>
    <property type="match status" value="1"/>
</dbReference>
<gene>
    <name evidence="4" type="ORF">ASZ90_000707</name>
</gene>
<dbReference type="AlphaFoldDB" id="A0A0W8GA57"/>
<name>A0A0W8GA57_9ZZZZ</name>
<dbReference type="InterPro" id="IPR011330">
    <property type="entry name" value="Glyco_hydro/deAcase_b/a-brl"/>
</dbReference>
<dbReference type="PANTHER" id="PTHR34216:SF3">
    <property type="entry name" value="POLY-BETA-1,6-N-ACETYL-D-GLUCOSAMINE N-DEACETYLASE"/>
    <property type="match status" value="1"/>
</dbReference>
<dbReference type="PROSITE" id="PS51677">
    <property type="entry name" value="NODB"/>
    <property type="match status" value="1"/>
</dbReference>
<proteinExistence type="predicted"/>
<evidence type="ECO:0000313" key="4">
    <source>
        <dbReference type="EMBL" id="KUG29395.1"/>
    </source>
</evidence>
<protein>
    <recommendedName>
        <fullName evidence="3">NodB homology domain-containing protein</fullName>
    </recommendedName>
</protein>
<evidence type="ECO:0000256" key="2">
    <source>
        <dbReference type="ARBA" id="ARBA00022729"/>
    </source>
</evidence>
<evidence type="ECO:0000256" key="1">
    <source>
        <dbReference type="ARBA" id="ARBA00004613"/>
    </source>
</evidence>
<sequence length="332" mass="36834">MRRIRFVCCIAAVMLAAWAGGGAARAGMLTLTFDDGLASVHAHAFPILKKYGIPATTGIIAVRLRNGDDDFMNVAQLRELVRAGWEVASHGLTHKRPVDIPEGYAQEPLKNCRRVKGGHGVFEAKYGYEDLAGLTESGRHLRELDNERDVKNTPGSYHFDELIGEVVFRPLDPDDVEDGSIRAVSYQREMEESREVLAGLGFPARTYITPHNYWTTHMRDLSRSLYDQVVTGGDDGNFPGRTDRWWIKRHVVHTADSAQAIIELVKKVVIDQDGWLVLCLHGVGDDVGWEPWSSENLEALAAWIAKSGMPTVTIAQGTRRFFQDAPPAKGKG</sequence>
<comment type="caution">
    <text evidence="4">The sequence shown here is derived from an EMBL/GenBank/DDBJ whole genome shotgun (WGS) entry which is preliminary data.</text>
</comment>
<organism evidence="4">
    <name type="scientific">hydrocarbon metagenome</name>
    <dbReference type="NCBI Taxonomy" id="938273"/>
    <lineage>
        <taxon>unclassified sequences</taxon>
        <taxon>metagenomes</taxon>
        <taxon>ecological metagenomes</taxon>
    </lineage>
</organism>
<keyword evidence="2" id="KW-0732">Signal</keyword>
<feature type="domain" description="NodB homology" evidence="3">
    <location>
        <begin position="27"/>
        <end position="97"/>
    </location>
</feature>